<dbReference type="Pfam" id="PF24626">
    <property type="entry name" value="SH3_Tf2-1"/>
    <property type="match status" value="1"/>
</dbReference>
<dbReference type="PaxDb" id="3827-XP_004498074.1"/>
<sequence>MEPYEALYGRKCQTPLCLYKDVESMIVGHEMVQQATYKITSRIGPVAYRIALPPILSYIHNVFHMSQLRKYILDPSHVIEPGTVQLKDNLSVELVPIRIEDMKIKRLRNKEVLLVKVIWNLTTGDPTWELEGKMRE</sequence>
<dbReference type="KEGG" id="cam:113786252"/>
<evidence type="ECO:0000313" key="2">
    <source>
        <dbReference type="Proteomes" id="UP000087171"/>
    </source>
</evidence>
<dbReference type="PANTHER" id="PTHR46148">
    <property type="entry name" value="CHROMO DOMAIN-CONTAINING PROTEIN"/>
    <property type="match status" value="1"/>
</dbReference>
<gene>
    <name evidence="3" type="primary">LOC113786252</name>
</gene>
<organism evidence="2 3">
    <name type="scientific">Cicer arietinum</name>
    <name type="common">Chickpea</name>
    <name type="synonym">Garbanzo</name>
    <dbReference type="NCBI Taxonomy" id="3827"/>
    <lineage>
        <taxon>Eukaryota</taxon>
        <taxon>Viridiplantae</taxon>
        <taxon>Streptophyta</taxon>
        <taxon>Embryophyta</taxon>
        <taxon>Tracheophyta</taxon>
        <taxon>Spermatophyta</taxon>
        <taxon>Magnoliopsida</taxon>
        <taxon>eudicotyledons</taxon>
        <taxon>Gunneridae</taxon>
        <taxon>Pentapetalae</taxon>
        <taxon>rosids</taxon>
        <taxon>fabids</taxon>
        <taxon>Fabales</taxon>
        <taxon>Fabaceae</taxon>
        <taxon>Papilionoideae</taxon>
        <taxon>50 kb inversion clade</taxon>
        <taxon>NPAAA clade</taxon>
        <taxon>Hologalegina</taxon>
        <taxon>IRL clade</taxon>
        <taxon>Cicereae</taxon>
        <taxon>Cicer</taxon>
    </lineage>
</organism>
<keyword evidence="2" id="KW-1185">Reference proteome</keyword>
<reference evidence="3" key="2">
    <citation type="submission" date="2025-08" db="UniProtKB">
        <authorList>
            <consortium name="RefSeq"/>
        </authorList>
    </citation>
    <scope>IDENTIFICATION</scope>
    <source>
        <tissue evidence="3">Etiolated seedlings</tissue>
    </source>
</reference>
<accession>A0A3Q7YER0</accession>
<dbReference type="Proteomes" id="UP000087171">
    <property type="component" value="Chromosome Ca4"/>
</dbReference>
<dbReference type="AlphaFoldDB" id="A0A3Q7YER0"/>
<reference evidence="2" key="1">
    <citation type="journal article" date="2013" name="Nat. Biotechnol.">
        <title>Draft genome sequence of chickpea (Cicer arietinum) provides a resource for trait improvement.</title>
        <authorList>
            <person name="Varshney R.K."/>
            <person name="Song C."/>
            <person name="Saxena R.K."/>
            <person name="Azam S."/>
            <person name="Yu S."/>
            <person name="Sharpe A.G."/>
            <person name="Cannon S."/>
            <person name="Baek J."/>
            <person name="Rosen B.D."/>
            <person name="Tar'an B."/>
            <person name="Millan T."/>
            <person name="Zhang X."/>
            <person name="Ramsay L.D."/>
            <person name="Iwata A."/>
            <person name="Wang Y."/>
            <person name="Nelson W."/>
            <person name="Farmer A.D."/>
            <person name="Gaur P.M."/>
            <person name="Soderlund C."/>
            <person name="Penmetsa R.V."/>
            <person name="Xu C."/>
            <person name="Bharti A.K."/>
            <person name="He W."/>
            <person name="Winter P."/>
            <person name="Zhao S."/>
            <person name="Hane J.K."/>
            <person name="Carrasquilla-Garcia N."/>
            <person name="Condie J.A."/>
            <person name="Upadhyaya H.D."/>
            <person name="Luo M.C."/>
            <person name="Thudi M."/>
            <person name="Gowda C.L."/>
            <person name="Singh N.P."/>
            <person name="Lichtenzveig J."/>
            <person name="Gali K.K."/>
            <person name="Rubio J."/>
            <person name="Nadarajan N."/>
            <person name="Dolezel J."/>
            <person name="Bansal K.C."/>
            <person name="Xu X."/>
            <person name="Edwards D."/>
            <person name="Zhang G."/>
            <person name="Kahl G."/>
            <person name="Gil J."/>
            <person name="Singh K.B."/>
            <person name="Datta S.K."/>
            <person name="Jackson S.A."/>
            <person name="Wang J."/>
            <person name="Cook D.R."/>
        </authorList>
    </citation>
    <scope>NUCLEOTIDE SEQUENCE [LARGE SCALE GENOMIC DNA]</scope>
    <source>
        <strain evidence="2">cv. CDC Frontier</strain>
    </source>
</reference>
<dbReference type="InterPro" id="IPR056924">
    <property type="entry name" value="SH3_Tf2-1"/>
</dbReference>
<dbReference type="RefSeq" id="XP_027189395.1">
    <property type="nucleotide sequence ID" value="XM_027333594.1"/>
</dbReference>
<dbReference type="PANTHER" id="PTHR46148:SF60">
    <property type="entry name" value="CHROMO DOMAIN-CONTAINING PROTEIN"/>
    <property type="match status" value="1"/>
</dbReference>
<evidence type="ECO:0000313" key="3">
    <source>
        <dbReference type="RefSeq" id="XP_027189395.1"/>
    </source>
</evidence>
<proteinExistence type="predicted"/>
<dbReference type="OrthoDB" id="1939135at2759"/>
<name>A0A3Q7YER0_CICAR</name>
<evidence type="ECO:0000259" key="1">
    <source>
        <dbReference type="Pfam" id="PF24626"/>
    </source>
</evidence>
<protein>
    <submittedName>
        <fullName evidence="3">Uncharacterized protein LOC113786252</fullName>
    </submittedName>
</protein>
<dbReference type="GeneID" id="113786252"/>
<feature type="domain" description="Tf2-1-like SH3-like" evidence="1">
    <location>
        <begin position="37"/>
        <end position="71"/>
    </location>
</feature>